<protein>
    <submittedName>
        <fullName evidence="1">Uncharacterized protein</fullName>
    </submittedName>
</protein>
<proteinExistence type="predicted"/>
<evidence type="ECO:0000313" key="1">
    <source>
        <dbReference type="EMBL" id="ADR19870.1"/>
    </source>
</evidence>
<dbReference type="HOGENOM" id="CLU_665122_0_0_0"/>
<reference evidence="1 2" key="2">
    <citation type="journal article" date="2011" name="Stand. Genomic Sci.">
        <title>Complete genome sequence of Calditerrivibrio nitroreducens type strain (Yu37-1).</title>
        <authorList>
            <person name="Pitluck S."/>
            <person name="Sikorski J."/>
            <person name="Zeytun A."/>
            <person name="Lapidus A."/>
            <person name="Nolan M."/>
            <person name="Lucas S."/>
            <person name="Hammon N."/>
            <person name="Deshpande S."/>
            <person name="Cheng J.F."/>
            <person name="Tapia R."/>
            <person name="Han C."/>
            <person name="Goodwin L."/>
            <person name="Liolios K."/>
            <person name="Pagani I."/>
            <person name="Ivanova N."/>
            <person name="Mavromatis K."/>
            <person name="Pati A."/>
            <person name="Chen A."/>
            <person name="Palaniappan K."/>
            <person name="Hauser L."/>
            <person name="Chang Y.J."/>
            <person name="Jeffries C.D."/>
            <person name="Detter J.C."/>
            <person name="Brambilla E."/>
            <person name="Djao O.D."/>
            <person name="Rohde M."/>
            <person name="Spring S."/>
            <person name="Goker M."/>
            <person name="Woyke T."/>
            <person name="Bristow J."/>
            <person name="Eisen J.A."/>
            <person name="Markowitz V."/>
            <person name="Hugenholtz P."/>
            <person name="Kyrpides N.C."/>
            <person name="Klenk H.P."/>
            <person name="Land M."/>
        </authorList>
    </citation>
    <scope>NUCLEOTIDE SEQUENCE [LARGE SCALE GENOMIC DNA]</scope>
    <source>
        <strain evidence="2">DSM 19672 / NBRC 101217 / Yu37-1</strain>
    </source>
</reference>
<dbReference type="AlphaFoldDB" id="E4THD5"/>
<dbReference type="KEGG" id="cni:Calni_1974"/>
<reference key="1">
    <citation type="submission" date="2010-11" db="EMBL/GenBank/DDBJ databases">
        <title>The complete genome of chromosome of Calditerrivibrio nitroreducens DSM 19672.</title>
        <authorList>
            <consortium name="US DOE Joint Genome Institute (JGI-PGF)"/>
            <person name="Lucas S."/>
            <person name="Copeland A."/>
            <person name="Lapidus A."/>
            <person name="Bruce D."/>
            <person name="Goodwin L."/>
            <person name="Pitluck S."/>
            <person name="Kyrpides N."/>
            <person name="Mavromatis K."/>
            <person name="Ivanova N."/>
            <person name="Mikhailova N."/>
            <person name="Zeytun A."/>
            <person name="Brettin T."/>
            <person name="Detter J.C."/>
            <person name="Tapia R."/>
            <person name="Han C."/>
            <person name="Land M."/>
            <person name="Hauser L."/>
            <person name="Markowitz V."/>
            <person name="Cheng J.-F."/>
            <person name="Hugenholtz P."/>
            <person name="Woyke T."/>
            <person name="Wu D."/>
            <person name="Spring S."/>
            <person name="Schroeder M."/>
            <person name="Brambilla E."/>
            <person name="Klenk H.-P."/>
            <person name="Eisen J.A."/>
        </authorList>
    </citation>
    <scope>NUCLEOTIDE SEQUENCE [LARGE SCALE GENOMIC DNA]</scope>
    <source>
        <strain>DSM 19672</strain>
    </source>
</reference>
<dbReference type="EMBL" id="CP002347">
    <property type="protein sequence ID" value="ADR19870.1"/>
    <property type="molecule type" value="Genomic_DNA"/>
</dbReference>
<name>E4THD5_CALNY</name>
<dbReference type="STRING" id="768670.Calni_1974"/>
<accession>E4THD5</accession>
<dbReference type="Gene3D" id="3.20.20.80">
    <property type="entry name" value="Glycosidases"/>
    <property type="match status" value="1"/>
</dbReference>
<evidence type="ECO:0000313" key="2">
    <source>
        <dbReference type="Proteomes" id="UP000007039"/>
    </source>
</evidence>
<organism evidence="1 2">
    <name type="scientific">Calditerrivibrio nitroreducens (strain DSM 19672 / NBRC 101217 / Yu37-1)</name>
    <dbReference type="NCBI Taxonomy" id="768670"/>
    <lineage>
        <taxon>Bacteria</taxon>
        <taxon>Pseudomonadati</taxon>
        <taxon>Deferribacterota</taxon>
        <taxon>Deferribacteres</taxon>
        <taxon>Deferribacterales</taxon>
        <taxon>Calditerrivibrionaceae</taxon>
    </lineage>
</organism>
<dbReference type="Proteomes" id="UP000007039">
    <property type="component" value="Chromosome"/>
</dbReference>
<gene>
    <name evidence="1" type="ordered locus">Calni_1974</name>
</gene>
<keyword evidence="2" id="KW-1185">Reference proteome</keyword>
<sequence>MKFNYVIFYDVMPDYGIPYSEKDIWVHPRNRFYKTKGLKKDIVISKEKMKLLVKLLHDNNIKAIYYDEICSKLDQYKIYTPITYPTDYKYYSIPYFFNSYNLNRNKVISLYGKEYGDDANLFLIKETYIANLKKIVDEIKFDGIFLDSLGWLCEISSFGRTYKGTKIDKSPDSICSDFISEIKKVIGKDFLIFGNFGFYVDPDKVFSNTKKLIDYWVVEFPSLELIRKIEIYPKTFSDLNESFNSGFYDIVVYQPFFNMSNSETYEYLIAIAAINGVGIYHKNDYLGIKVLRETISKYNNFIFSNKQLFGGYKSCKEIVLNKHPDIPVNCIDIGKSLIINFLTVESSSYLWEPRTVHDKVEISLNESFCRKDITALNPENLDINISKKLYKNTCKIEIVFPESITWIILEVKK</sequence>